<comment type="caution">
    <text evidence="2">The sequence shown here is derived from an EMBL/GenBank/DDBJ whole genome shotgun (WGS) entry which is preliminary data.</text>
</comment>
<sequence length="399" mass="42983">MENITTSVRQMPPVRNITAALSLVALLSLLGALATYIGNVTPTGWPEGAKLASPSFSFIDWFRWWLGDMSEATFYKNELASSGMLIGALIAYYASKKTLKWQGFSISYGTGLLPWILLSSFIGLTLSNIIWGWVIERTGEWQPTFVAFVSLPATLVLMFGRGWRIAILGGVMGALLVAPSSLLLVNYFCYPLKLPVVIGNVSGMAIGSLIGVAIFRKFPSLKTNRTPQEPPPEEIKLNQIQKYGPKWTVRRILADFTESPFFGNEIASIGLIIGILLAVALNPALPVYGSGLLTQVLTAQALASAIGVVVWRKQWITRGWYPTYVPVVSVAPAAVLVYGGTVQVIIMAATLGALIAPPLAAAISDRLPSDIHPYVGNVLSMAISTLITIPLMGVFIISG</sequence>
<feature type="transmembrane region" description="Helical" evidence="1">
    <location>
        <begin position="375"/>
        <end position="397"/>
    </location>
</feature>
<evidence type="ECO:0000313" key="3">
    <source>
        <dbReference type="Proteomes" id="UP000047420"/>
    </source>
</evidence>
<keyword evidence="1" id="KW-1133">Transmembrane helix</keyword>
<evidence type="ECO:0008006" key="4">
    <source>
        <dbReference type="Google" id="ProtNLM"/>
    </source>
</evidence>
<dbReference type="EMBL" id="CVMG01000014">
    <property type="protein sequence ID" value="CRG50559.1"/>
    <property type="molecule type" value="Genomic_DNA"/>
</dbReference>
<feature type="transmembrane region" description="Helical" evidence="1">
    <location>
        <begin position="194"/>
        <end position="215"/>
    </location>
</feature>
<feature type="transmembrane region" description="Helical" evidence="1">
    <location>
        <begin position="287"/>
        <end position="311"/>
    </location>
</feature>
<organism evidence="2 3">
    <name type="scientific">Yersinia wautersii</name>
    <dbReference type="NCBI Taxonomy" id="1341643"/>
    <lineage>
        <taxon>Bacteria</taxon>
        <taxon>Pseudomonadati</taxon>
        <taxon>Pseudomonadota</taxon>
        <taxon>Gammaproteobacteria</taxon>
        <taxon>Enterobacterales</taxon>
        <taxon>Yersiniaceae</taxon>
        <taxon>Yersinia</taxon>
    </lineage>
</organism>
<feature type="transmembrane region" description="Helical" evidence="1">
    <location>
        <begin position="166"/>
        <end position="188"/>
    </location>
</feature>
<feature type="transmembrane region" description="Helical" evidence="1">
    <location>
        <begin position="344"/>
        <end position="363"/>
    </location>
</feature>
<name>A0ABP1ZCW3_9GAMM</name>
<reference evidence="2 3" key="1">
    <citation type="submission" date="2015-03" db="EMBL/GenBank/DDBJ databases">
        <authorList>
            <consortium name="Pathogen Informatics"/>
            <person name="Murphy D."/>
        </authorList>
    </citation>
    <scope>NUCLEOTIDE SEQUENCE [LARGE SCALE GENOMIC DNA]</scope>
    <source>
        <strain evidence="2 3">WP-931201</strain>
    </source>
</reference>
<evidence type="ECO:0000256" key="1">
    <source>
        <dbReference type="SAM" id="Phobius"/>
    </source>
</evidence>
<feature type="transmembrane region" description="Helical" evidence="1">
    <location>
        <begin position="141"/>
        <end position="159"/>
    </location>
</feature>
<feature type="transmembrane region" description="Helical" evidence="1">
    <location>
        <begin position="115"/>
        <end position="135"/>
    </location>
</feature>
<feature type="transmembrane region" description="Helical" evidence="1">
    <location>
        <begin position="74"/>
        <end position="94"/>
    </location>
</feature>
<keyword evidence="3" id="KW-1185">Reference proteome</keyword>
<feature type="transmembrane region" description="Helical" evidence="1">
    <location>
        <begin position="320"/>
        <end position="338"/>
    </location>
</feature>
<keyword evidence="1" id="KW-0812">Transmembrane</keyword>
<protein>
    <recommendedName>
        <fullName evidence="4">Integral membrane protein</fullName>
    </recommendedName>
</protein>
<feature type="transmembrane region" description="Helical" evidence="1">
    <location>
        <begin position="261"/>
        <end position="281"/>
    </location>
</feature>
<dbReference type="RefSeq" id="WP_080986500.1">
    <property type="nucleotide sequence ID" value="NZ_CBLI010000125.1"/>
</dbReference>
<gene>
    <name evidence="2" type="ORF">ERS008478_02147</name>
</gene>
<accession>A0ABP1ZCW3</accession>
<keyword evidence="1" id="KW-0472">Membrane</keyword>
<proteinExistence type="predicted"/>
<dbReference type="Proteomes" id="UP000047420">
    <property type="component" value="Unassembled WGS sequence"/>
</dbReference>
<evidence type="ECO:0000313" key="2">
    <source>
        <dbReference type="EMBL" id="CRG50559.1"/>
    </source>
</evidence>